<dbReference type="Pfam" id="PF00005">
    <property type="entry name" value="ABC_tran"/>
    <property type="match status" value="2"/>
</dbReference>
<feature type="domain" description="ABC transporter" evidence="6">
    <location>
        <begin position="255"/>
        <end position="510"/>
    </location>
</feature>
<dbReference type="Gene3D" id="3.40.50.300">
    <property type="entry name" value="P-loop containing nucleotide triphosphate hydrolases"/>
    <property type="match status" value="2"/>
</dbReference>
<dbReference type="RefSeq" id="WP_229670780.1">
    <property type="nucleotide sequence ID" value="NZ_BMOE01000002.1"/>
</dbReference>
<feature type="compositionally biased region" description="Polar residues" evidence="5">
    <location>
        <begin position="1"/>
        <end position="18"/>
    </location>
</feature>
<reference evidence="7" key="1">
    <citation type="journal article" date="2014" name="Int. J. Syst. Evol. Microbiol.">
        <title>Complete genome sequence of Corynebacterium casei LMG S-19264T (=DSM 44701T), isolated from a smear-ripened cheese.</title>
        <authorList>
            <consortium name="US DOE Joint Genome Institute (JGI-PGF)"/>
            <person name="Walter F."/>
            <person name="Albersmeier A."/>
            <person name="Kalinowski J."/>
            <person name="Ruckert C."/>
        </authorList>
    </citation>
    <scope>NUCLEOTIDE SEQUENCE</scope>
    <source>
        <strain evidence="7">JCM 14371</strain>
    </source>
</reference>
<keyword evidence="4 7" id="KW-0067">ATP-binding</keyword>
<dbReference type="PANTHER" id="PTHR43790:SF9">
    <property type="entry name" value="GALACTOFURANOSE TRANSPORTER ATP-BINDING PROTEIN YTFR"/>
    <property type="match status" value="1"/>
</dbReference>
<comment type="caution">
    <text evidence="7">The sequence shown here is derived from an EMBL/GenBank/DDBJ whole genome shotgun (WGS) entry which is preliminary data.</text>
</comment>
<dbReference type="InterPro" id="IPR017871">
    <property type="entry name" value="ABC_transporter-like_CS"/>
</dbReference>
<dbReference type="InterPro" id="IPR027417">
    <property type="entry name" value="P-loop_NTPase"/>
</dbReference>
<accession>A0A917P9L0</accession>
<evidence type="ECO:0000256" key="2">
    <source>
        <dbReference type="ARBA" id="ARBA00022737"/>
    </source>
</evidence>
<reference evidence="7" key="2">
    <citation type="submission" date="2020-09" db="EMBL/GenBank/DDBJ databases">
        <authorList>
            <person name="Sun Q."/>
            <person name="Ohkuma M."/>
        </authorList>
    </citation>
    <scope>NUCLEOTIDE SEQUENCE</scope>
    <source>
        <strain evidence="7">JCM 14371</strain>
    </source>
</reference>
<dbReference type="InterPro" id="IPR003593">
    <property type="entry name" value="AAA+_ATPase"/>
</dbReference>
<feature type="domain" description="ABC transporter" evidence="6">
    <location>
        <begin position="24"/>
        <end position="256"/>
    </location>
</feature>
<keyword evidence="1" id="KW-0813">Transport</keyword>
<dbReference type="EMBL" id="BMOE01000002">
    <property type="protein sequence ID" value="GGJ67692.1"/>
    <property type="molecule type" value="Genomic_DNA"/>
</dbReference>
<keyword evidence="2" id="KW-0677">Repeat</keyword>
<dbReference type="CDD" id="cd03216">
    <property type="entry name" value="ABC_Carb_Monos_I"/>
    <property type="match status" value="1"/>
</dbReference>
<organism evidence="7 8">
    <name type="scientific">Deinococcus aquiradiocola</name>
    <dbReference type="NCBI Taxonomy" id="393059"/>
    <lineage>
        <taxon>Bacteria</taxon>
        <taxon>Thermotogati</taxon>
        <taxon>Deinococcota</taxon>
        <taxon>Deinococci</taxon>
        <taxon>Deinococcales</taxon>
        <taxon>Deinococcaceae</taxon>
        <taxon>Deinococcus</taxon>
    </lineage>
</organism>
<evidence type="ECO:0000256" key="5">
    <source>
        <dbReference type="SAM" id="MobiDB-lite"/>
    </source>
</evidence>
<dbReference type="CDD" id="cd03215">
    <property type="entry name" value="ABC_Carb_Monos_II"/>
    <property type="match status" value="1"/>
</dbReference>
<evidence type="ECO:0000256" key="3">
    <source>
        <dbReference type="ARBA" id="ARBA00022741"/>
    </source>
</evidence>
<dbReference type="GO" id="GO:0005524">
    <property type="term" value="F:ATP binding"/>
    <property type="evidence" value="ECO:0007669"/>
    <property type="project" value="UniProtKB-KW"/>
</dbReference>
<feature type="region of interest" description="Disordered" evidence="5">
    <location>
        <begin position="1"/>
        <end position="21"/>
    </location>
</feature>
<evidence type="ECO:0000256" key="1">
    <source>
        <dbReference type="ARBA" id="ARBA00022448"/>
    </source>
</evidence>
<dbReference type="AlphaFoldDB" id="A0A917P9L0"/>
<dbReference type="PROSITE" id="PS50893">
    <property type="entry name" value="ABC_TRANSPORTER_2"/>
    <property type="match status" value="2"/>
</dbReference>
<dbReference type="InterPro" id="IPR050107">
    <property type="entry name" value="ABC_carbohydrate_import_ATPase"/>
</dbReference>
<evidence type="ECO:0000313" key="8">
    <source>
        <dbReference type="Proteomes" id="UP000635726"/>
    </source>
</evidence>
<proteinExistence type="predicted"/>
<evidence type="ECO:0000256" key="4">
    <source>
        <dbReference type="ARBA" id="ARBA00022840"/>
    </source>
</evidence>
<evidence type="ECO:0000259" key="6">
    <source>
        <dbReference type="PROSITE" id="PS50893"/>
    </source>
</evidence>
<dbReference type="PROSITE" id="PS00211">
    <property type="entry name" value="ABC_TRANSPORTER_1"/>
    <property type="match status" value="1"/>
</dbReference>
<evidence type="ECO:0000313" key="7">
    <source>
        <dbReference type="EMBL" id="GGJ67692.1"/>
    </source>
</evidence>
<dbReference type="Proteomes" id="UP000635726">
    <property type="component" value="Unassembled WGS sequence"/>
</dbReference>
<gene>
    <name evidence="7" type="ORF">GCM10008939_09960</name>
</gene>
<protein>
    <submittedName>
        <fullName evidence="7">Sugar ABC transporter ATP-binding protein</fullName>
    </submittedName>
</protein>
<dbReference type="SMART" id="SM00382">
    <property type="entry name" value="AAA"/>
    <property type="match status" value="2"/>
</dbReference>
<dbReference type="PANTHER" id="PTHR43790">
    <property type="entry name" value="CARBOHYDRATE TRANSPORT ATP-BINDING PROTEIN MG119-RELATED"/>
    <property type="match status" value="1"/>
</dbReference>
<dbReference type="GO" id="GO:0016887">
    <property type="term" value="F:ATP hydrolysis activity"/>
    <property type="evidence" value="ECO:0007669"/>
    <property type="project" value="InterPro"/>
</dbReference>
<name>A0A917P9L0_9DEIO</name>
<keyword evidence="3" id="KW-0547">Nucleotide-binding</keyword>
<sequence length="527" mass="56004">MTAHTPRSTLPRTTQASGPGTPLLELRGLSKVFGGTRAVDDVSLTLHPGEILALLGQNGAGKSTIIKMLAGVHAPSAGEIRVLGEPLGSYGKAPPIAFIHQDLGLVDWMTVTENLSLGQPYPRRGPFIDWRAAKEQALRTLERVGGGIRPDARVQSLPRTERALVAIARALSVQAQVLVLDEPTSSLPAADVQRLFRVLRGLQAQGVGMIYVSHRLDEVFQISDRTVVLRDGRKVGEAPTRDTAPEALVTQIVGRRLEQLYPRAPTPAGGAARLEVQDLQPDGAETVTFHVQPGEVLGVTGLKGAGQVAVGRSLFGLHGHAGHVTLNGRPVDTRTPGAAMASGIGFVSANRREESLALPLSVRENFFMNPALQGTPFLGRLSAATETPRAQAWVQRYGVRPADPEAPVETLSGGNQQKVVMARWLEFGGQLLILEEPTLGVDVGSKADIYRLLAGALERGLAVLLVSTDFEEIAGVAHRALVFDRGRVVRELGGDTLTLEQLNLWAAGGAALQSSSPQGATHAVPEE</sequence>
<dbReference type="InterPro" id="IPR003439">
    <property type="entry name" value="ABC_transporter-like_ATP-bd"/>
</dbReference>
<dbReference type="SUPFAM" id="SSF52540">
    <property type="entry name" value="P-loop containing nucleoside triphosphate hydrolases"/>
    <property type="match status" value="2"/>
</dbReference>
<keyword evidence="8" id="KW-1185">Reference proteome</keyword>